<dbReference type="RefSeq" id="WP_119715091.1">
    <property type="nucleotide sequence ID" value="NZ_OMOH01000003.1"/>
</dbReference>
<evidence type="ECO:0000256" key="8">
    <source>
        <dbReference type="SAM" id="Phobius"/>
    </source>
</evidence>
<dbReference type="Proteomes" id="UP000265962">
    <property type="component" value="Unassembled WGS sequence"/>
</dbReference>
<dbReference type="InterPro" id="IPR050297">
    <property type="entry name" value="LipidA_mod_glycosyltrf_83"/>
</dbReference>
<dbReference type="PANTHER" id="PTHR33908">
    <property type="entry name" value="MANNOSYLTRANSFERASE YKCB-RELATED"/>
    <property type="match status" value="1"/>
</dbReference>
<feature type="transmembrane region" description="Helical" evidence="8">
    <location>
        <begin position="167"/>
        <end position="184"/>
    </location>
</feature>
<keyword evidence="5 8" id="KW-0812">Transmembrane</keyword>
<keyword evidence="7 8" id="KW-0472">Membrane</keyword>
<protein>
    <recommendedName>
        <fullName evidence="11">Dolichyl-phosphate-mannose-protein mannosyltransferase</fullName>
    </recommendedName>
</protein>
<name>A0A375I2H8_9ACTN</name>
<evidence type="ECO:0000256" key="1">
    <source>
        <dbReference type="ARBA" id="ARBA00004651"/>
    </source>
</evidence>
<feature type="transmembrane region" description="Helical" evidence="8">
    <location>
        <begin position="333"/>
        <end position="352"/>
    </location>
</feature>
<accession>A0A375I2H8</accession>
<sequence>MSRAALDAGAAEAELDAGAPSRALTRRQEHRPERVVGLVFLVGYLVAAFWLSAHDLVFPDAMSRVANAYYVLFSRDPHLAAIGFVWNPLPSLAVIPLLLLSPLWPALASDALAGCLVSALCGALAVMFMHRLLGQLGAGRVMRVVLTALFALHPLVLLASATGASEAMLLTVCLYVAAHLVDWLTDNDPWQLVQVGVGVGVAYLVRYEALAVGAAVGVLVLVVTWARSRGRARALGMAVLDMVLAVGPIVAAFCLWALASKIIVGSWLETFTSQYGNSAQVGTFQESIDGIVGTGRYARPGYLVEQLARTAPLAVPLTLVALVVALRRRDTRFLSPVFVLGSVLVFQNLTFLRGMSFGWLRFQITAVPLAVLAVGCLAGAVSRSGASRGLRRAGVVTLAGATALTLPLAWWTETNPRFGREEALAVEVARGGQYPMEQQAAEDITAMGLPEGSVITDVAYSFPIVLAAEDPRVYAITTDQDFRELLADPRGNGVDYALLTSPDTAPADAIEEQYPGMWADGAGVATMVRQWRDGRGLTWRLYRFTS</sequence>
<evidence type="ECO:0000256" key="6">
    <source>
        <dbReference type="ARBA" id="ARBA00022989"/>
    </source>
</evidence>
<keyword evidence="4" id="KW-0808">Transferase</keyword>
<feature type="transmembrane region" description="Helical" evidence="8">
    <location>
        <begin position="358"/>
        <end position="381"/>
    </location>
</feature>
<proteinExistence type="predicted"/>
<dbReference type="OrthoDB" id="3276839at2"/>
<feature type="transmembrane region" description="Helical" evidence="8">
    <location>
        <begin position="79"/>
        <end position="99"/>
    </location>
</feature>
<evidence type="ECO:0008006" key="11">
    <source>
        <dbReference type="Google" id="ProtNLM"/>
    </source>
</evidence>
<evidence type="ECO:0000256" key="5">
    <source>
        <dbReference type="ARBA" id="ARBA00022692"/>
    </source>
</evidence>
<dbReference type="PANTHER" id="PTHR33908:SF11">
    <property type="entry name" value="MEMBRANE PROTEIN"/>
    <property type="match status" value="1"/>
</dbReference>
<keyword evidence="3" id="KW-0328">Glycosyltransferase</keyword>
<comment type="subcellular location">
    <subcellularLocation>
        <location evidence="1">Cell membrane</location>
        <topology evidence="1">Multi-pass membrane protein</topology>
    </subcellularLocation>
</comment>
<feature type="transmembrane region" description="Helical" evidence="8">
    <location>
        <begin position="238"/>
        <end position="259"/>
    </location>
</feature>
<feature type="transmembrane region" description="Helical" evidence="8">
    <location>
        <begin position="393"/>
        <end position="411"/>
    </location>
</feature>
<feature type="transmembrane region" description="Helical" evidence="8">
    <location>
        <begin position="307"/>
        <end position="326"/>
    </location>
</feature>
<feature type="transmembrane region" description="Helical" evidence="8">
    <location>
        <begin position="111"/>
        <end position="129"/>
    </location>
</feature>
<keyword evidence="10" id="KW-1185">Reference proteome</keyword>
<keyword evidence="2" id="KW-1003">Cell membrane</keyword>
<evidence type="ECO:0000256" key="2">
    <source>
        <dbReference type="ARBA" id="ARBA00022475"/>
    </source>
</evidence>
<organism evidence="9 10">
    <name type="scientific">Propionibacterium ruminifibrarum</name>
    <dbReference type="NCBI Taxonomy" id="1962131"/>
    <lineage>
        <taxon>Bacteria</taxon>
        <taxon>Bacillati</taxon>
        <taxon>Actinomycetota</taxon>
        <taxon>Actinomycetes</taxon>
        <taxon>Propionibacteriales</taxon>
        <taxon>Propionibacteriaceae</taxon>
        <taxon>Propionibacterium</taxon>
    </lineage>
</organism>
<evidence type="ECO:0000256" key="7">
    <source>
        <dbReference type="ARBA" id="ARBA00023136"/>
    </source>
</evidence>
<feature type="transmembrane region" description="Helical" evidence="8">
    <location>
        <begin position="204"/>
        <end position="226"/>
    </location>
</feature>
<feature type="transmembrane region" description="Helical" evidence="8">
    <location>
        <begin position="35"/>
        <end position="53"/>
    </location>
</feature>
<reference evidence="10" key="1">
    <citation type="submission" date="2018-02" db="EMBL/GenBank/DDBJ databases">
        <authorList>
            <person name="Hornung B."/>
        </authorList>
    </citation>
    <scope>NUCLEOTIDE SEQUENCE [LARGE SCALE GENOMIC DNA]</scope>
</reference>
<gene>
    <name evidence="9" type="ORF">PROPJV5_0833</name>
</gene>
<evidence type="ECO:0000256" key="4">
    <source>
        <dbReference type="ARBA" id="ARBA00022679"/>
    </source>
</evidence>
<dbReference type="GO" id="GO:0016763">
    <property type="term" value="F:pentosyltransferase activity"/>
    <property type="evidence" value="ECO:0007669"/>
    <property type="project" value="TreeGrafter"/>
</dbReference>
<evidence type="ECO:0000256" key="3">
    <source>
        <dbReference type="ARBA" id="ARBA00022676"/>
    </source>
</evidence>
<dbReference type="AlphaFoldDB" id="A0A375I2H8"/>
<dbReference type="GO" id="GO:0005886">
    <property type="term" value="C:plasma membrane"/>
    <property type="evidence" value="ECO:0007669"/>
    <property type="project" value="UniProtKB-SubCell"/>
</dbReference>
<evidence type="ECO:0000313" key="9">
    <source>
        <dbReference type="EMBL" id="SPF67879.1"/>
    </source>
</evidence>
<evidence type="ECO:0000313" key="10">
    <source>
        <dbReference type="Proteomes" id="UP000265962"/>
    </source>
</evidence>
<feature type="transmembrane region" description="Helical" evidence="8">
    <location>
        <begin position="141"/>
        <end position="160"/>
    </location>
</feature>
<dbReference type="GO" id="GO:0009103">
    <property type="term" value="P:lipopolysaccharide biosynthetic process"/>
    <property type="evidence" value="ECO:0007669"/>
    <property type="project" value="UniProtKB-ARBA"/>
</dbReference>
<keyword evidence="6 8" id="KW-1133">Transmembrane helix</keyword>
<dbReference type="EMBL" id="OMOH01000003">
    <property type="protein sequence ID" value="SPF67879.1"/>
    <property type="molecule type" value="Genomic_DNA"/>
</dbReference>